<keyword evidence="3" id="KW-0732">Signal</keyword>
<comment type="caution">
    <text evidence="8">The sequence shown here is derived from an EMBL/GenBank/DDBJ whole genome shotgun (WGS) entry which is preliminary data.</text>
</comment>
<evidence type="ECO:0000256" key="2">
    <source>
        <dbReference type="ARBA" id="ARBA00006275"/>
    </source>
</evidence>
<dbReference type="STRING" id="1229276.DI53_2585"/>
<dbReference type="EMBL" id="JJMU01000047">
    <property type="protein sequence ID" value="KGE13664.1"/>
    <property type="molecule type" value="Genomic_DNA"/>
</dbReference>
<keyword evidence="5" id="KW-0998">Cell outer membrane</keyword>
<feature type="domain" description="RagB/SusD" evidence="6">
    <location>
        <begin position="342"/>
        <end position="433"/>
    </location>
</feature>
<dbReference type="InterPro" id="IPR033985">
    <property type="entry name" value="SusD-like_N"/>
</dbReference>
<accession>A0A0B8T6I5</accession>
<feature type="domain" description="SusD-like N-terminal" evidence="7">
    <location>
        <begin position="23"/>
        <end position="225"/>
    </location>
</feature>
<keyword evidence="4" id="KW-0472">Membrane</keyword>
<proteinExistence type="inferred from homology"/>
<comment type="similarity">
    <text evidence="2">Belongs to the SusD family.</text>
</comment>
<dbReference type="GO" id="GO:0009279">
    <property type="term" value="C:cell outer membrane"/>
    <property type="evidence" value="ECO:0007669"/>
    <property type="project" value="UniProtKB-SubCell"/>
</dbReference>
<dbReference type="InterPro" id="IPR011990">
    <property type="entry name" value="TPR-like_helical_dom_sf"/>
</dbReference>
<dbReference type="eggNOG" id="COG3193">
    <property type="taxonomic scope" value="Bacteria"/>
</dbReference>
<dbReference type="RefSeq" id="WP_071790494.1">
    <property type="nucleotide sequence ID" value="NZ_JJMU01000047.1"/>
</dbReference>
<evidence type="ECO:0000256" key="5">
    <source>
        <dbReference type="ARBA" id="ARBA00023237"/>
    </source>
</evidence>
<reference evidence="9" key="1">
    <citation type="submission" date="2014-04" db="EMBL/GenBank/DDBJ databases">
        <title>Whole-Genome optical mapping and complete genome sequence of Sphingobacterium deserti sp. nov., a new spaces isolated from desert in the west of China.</title>
        <authorList>
            <person name="Teng C."/>
            <person name="Zhou Z."/>
            <person name="Li X."/>
            <person name="Chen M."/>
            <person name="Lin M."/>
            <person name="Wang L."/>
            <person name="Su S."/>
            <person name="Zhang C."/>
            <person name="Zhang W."/>
        </authorList>
    </citation>
    <scope>NUCLEOTIDE SEQUENCE [LARGE SCALE GENOMIC DNA]</scope>
    <source>
        <strain evidence="9">ACCC05744</strain>
    </source>
</reference>
<dbReference type="SUPFAM" id="SSF48452">
    <property type="entry name" value="TPR-like"/>
    <property type="match status" value="1"/>
</dbReference>
<reference evidence="8 9" key="2">
    <citation type="journal article" date="2015" name="PLoS ONE">
        <title>Whole-Genome Optical Mapping and Finished Genome Sequence of Sphingobacterium deserti sp. nov., a New Species Isolated from the Western Desert of China.</title>
        <authorList>
            <person name="Teng C."/>
            <person name="Zhou Z."/>
            <person name="Molnar I."/>
            <person name="Li X."/>
            <person name="Tang R."/>
            <person name="Chen M."/>
            <person name="Wang L."/>
            <person name="Su S."/>
            <person name="Zhang W."/>
            <person name="Lin M."/>
        </authorList>
    </citation>
    <scope>NUCLEOTIDE SEQUENCE [LARGE SCALE GENOMIC DNA]</scope>
    <source>
        <strain evidence="9">ACCC05744</strain>
    </source>
</reference>
<evidence type="ECO:0000313" key="8">
    <source>
        <dbReference type="EMBL" id="KGE13664.1"/>
    </source>
</evidence>
<dbReference type="InterPro" id="IPR012944">
    <property type="entry name" value="SusD_RagB_dom"/>
</dbReference>
<dbReference type="CDD" id="cd08977">
    <property type="entry name" value="SusD"/>
    <property type="match status" value="1"/>
</dbReference>
<name>A0A0B8T6I5_9SPHI</name>
<gene>
    <name evidence="8" type="ORF">DI53_2585</name>
</gene>
<evidence type="ECO:0000256" key="4">
    <source>
        <dbReference type="ARBA" id="ARBA00023136"/>
    </source>
</evidence>
<sequence>MNTLYKFIALVLTGASLSSCNSFLDRQPLAQVTTDSYFNSETNANAAVTGMYRTMTPSFGWGQTVITLPEFSARHIAHISSFPEYENFATHNVTVINPWTSNVWNSMYTTINAANNIIARVPNIPEDAISAGKRNQFIGEGKFIRALSYFFMVRAFGRVPLKLTATTEDENQAIPQSEPQAIYEQIVLDLTEAAEALPEAHANTEATKGRATKAAAQALLAKVYLYQAKYTNDYAKAAAAAKLIIDSDAFQLVTDYGSIWRTENTAESIFELQFDNQLPNTLASVSNNNPSMLFYIRDTTIGQLFDTTDIRRSFSVVPGIRVSSSGDTTSLDFMGKFPNFNPASQNLPIIRLAELYLIHAEAEARASGAVTASAFASLNAVLTRASVSRDMSEFTSVDSFVRFVQEEKEREMLFEGETWFDFCRTGLALEKYSTLRSEQYFVYPIPAAQLSLNGGLVQNPGYN</sequence>
<dbReference type="Gene3D" id="1.25.40.390">
    <property type="match status" value="1"/>
</dbReference>
<evidence type="ECO:0000259" key="7">
    <source>
        <dbReference type="Pfam" id="PF14322"/>
    </source>
</evidence>
<dbReference type="Pfam" id="PF07980">
    <property type="entry name" value="SusD_RagB"/>
    <property type="match status" value="1"/>
</dbReference>
<dbReference type="Pfam" id="PF14322">
    <property type="entry name" value="SusD-like_3"/>
    <property type="match status" value="1"/>
</dbReference>
<dbReference type="PROSITE" id="PS51257">
    <property type="entry name" value="PROKAR_LIPOPROTEIN"/>
    <property type="match status" value="1"/>
</dbReference>
<dbReference type="OrthoDB" id="621570at2"/>
<dbReference type="Proteomes" id="UP000031802">
    <property type="component" value="Unassembled WGS sequence"/>
</dbReference>
<evidence type="ECO:0000259" key="6">
    <source>
        <dbReference type="Pfam" id="PF07980"/>
    </source>
</evidence>
<evidence type="ECO:0000256" key="1">
    <source>
        <dbReference type="ARBA" id="ARBA00004442"/>
    </source>
</evidence>
<comment type="subcellular location">
    <subcellularLocation>
        <location evidence="1">Cell outer membrane</location>
    </subcellularLocation>
</comment>
<organism evidence="8 9">
    <name type="scientific">Sphingobacterium deserti</name>
    <dbReference type="NCBI Taxonomy" id="1229276"/>
    <lineage>
        <taxon>Bacteria</taxon>
        <taxon>Pseudomonadati</taxon>
        <taxon>Bacteroidota</taxon>
        <taxon>Sphingobacteriia</taxon>
        <taxon>Sphingobacteriales</taxon>
        <taxon>Sphingobacteriaceae</taxon>
        <taxon>Sphingobacterium</taxon>
    </lineage>
</organism>
<evidence type="ECO:0000256" key="3">
    <source>
        <dbReference type="ARBA" id="ARBA00022729"/>
    </source>
</evidence>
<keyword evidence="9" id="KW-1185">Reference proteome</keyword>
<dbReference type="AlphaFoldDB" id="A0A0B8T6I5"/>
<protein>
    <submittedName>
        <fullName evidence="8">RagB/SusD domain-containing protein</fullName>
    </submittedName>
</protein>
<evidence type="ECO:0000313" key="9">
    <source>
        <dbReference type="Proteomes" id="UP000031802"/>
    </source>
</evidence>
<dbReference type="PATRIC" id="fig|1229276.3.peg.2658"/>